<evidence type="ECO:0000256" key="17">
    <source>
        <dbReference type="ARBA" id="ARBA00047614"/>
    </source>
</evidence>
<keyword evidence="8 22" id="KW-0436">Ligase</keyword>
<feature type="binding site" evidence="25">
    <location>
        <position position="309"/>
    </location>
    <ligand>
        <name>Mg(2+)</name>
        <dbReference type="ChEBI" id="CHEBI:18420"/>
        <label>2</label>
    </ligand>
</feature>
<dbReference type="GO" id="GO:0008360">
    <property type="term" value="P:regulation of cell shape"/>
    <property type="evidence" value="ECO:0007669"/>
    <property type="project" value="UniProtKB-KW"/>
</dbReference>
<evidence type="ECO:0000256" key="20">
    <source>
        <dbReference type="ARBA" id="ARBA00076288"/>
    </source>
</evidence>
<dbReference type="PROSITE" id="PS00843">
    <property type="entry name" value="DALA_DALA_LIGASE_1"/>
    <property type="match status" value="1"/>
</dbReference>
<keyword evidence="12 25" id="KW-0460">Magnesium</keyword>
<dbReference type="InterPro" id="IPR016185">
    <property type="entry name" value="PreATP-grasp_dom_sf"/>
</dbReference>
<evidence type="ECO:0000256" key="2">
    <source>
        <dbReference type="ARBA" id="ARBA00003921"/>
    </source>
</evidence>
<reference evidence="29" key="1">
    <citation type="journal article" date="2010" name="Stand. Genomic Sci.">
        <title>Complete genome sequence of 'Thermobaculum terrenum' type strain (YNP1).</title>
        <authorList>
            <person name="Kiss H."/>
            <person name="Cleland D."/>
            <person name="Lapidus A."/>
            <person name="Lucas S."/>
            <person name="Glavina Del Rio T."/>
            <person name="Nolan M."/>
            <person name="Tice H."/>
            <person name="Han C."/>
            <person name="Goodwin L."/>
            <person name="Pitluck S."/>
            <person name="Liolios K."/>
            <person name="Ivanova N."/>
            <person name="Mavromatis K."/>
            <person name="Ovchinnikova G."/>
            <person name="Pati A."/>
            <person name="Chen A."/>
            <person name="Palaniappan K."/>
            <person name="Land M."/>
            <person name="Hauser L."/>
            <person name="Chang Y."/>
            <person name="Jeffries C."/>
            <person name="Lu M."/>
            <person name="Brettin T."/>
            <person name="Detter J."/>
            <person name="Goker M."/>
            <person name="Tindall B."/>
            <person name="Beck B."/>
            <person name="McDermott T."/>
            <person name="Woyke T."/>
            <person name="Bristow J."/>
            <person name="Eisen J."/>
            <person name="Markowitz V."/>
            <person name="Hugenholtz P."/>
            <person name="Kyrpides N."/>
            <person name="Klenk H."/>
            <person name="Cheng J."/>
        </authorList>
    </citation>
    <scope>NUCLEOTIDE SEQUENCE [LARGE SCALE GENOMIC DNA]</scope>
    <source>
        <strain evidence="29">ATCC BAA-798 / YNP1</strain>
    </source>
</reference>
<evidence type="ECO:0000256" key="6">
    <source>
        <dbReference type="ARBA" id="ARBA00012216"/>
    </source>
</evidence>
<dbReference type="HOGENOM" id="CLU_039268_0_0_0"/>
<dbReference type="EMBL" id="CP001825">
    <property type="protein sequence ID" value="ACZ42509.1"/>
    <property type="molecule type" value="Genomic_DNA"/>
</dbReference>
<keyword evidence="13 22" id="KW-0133">Cell shape</keyword>
<comment type="cofactor">
    <cofactor evidence="25">
        <name>Mg(2+)</name>
        <dbReference type="ChEBI" id="CHEBI:18420"/>
    </cofactor>
    <cofactor evidence="25">
        <name>Mn(2+)</name>
        <dbReference type="ChEBI" id="CHEBI:29035"/>
    </cofactor>
    <text evidence="25">Binds 2 magnesium or manganese ions per subunit.</text>
</comment>
<dbReference type="InterPro" id="IPR011761">
    <property type="entry name" value="ATP-grasp"/>
</dbReference>
<dbReference type="Gene3D" id="3.40.50.20">
    <property type="match status" value="1"/>
</dbReference>
<evidence type="ECO:0000313" key="29">
    <source>
        <dbReference type="Proteomes" id="UP000000323"/>
    </source>
</evidence>
<gene>
    <name evidence="22" type="primary">ddl</name>
    <name evidence="28" type="ordered locus">Tter_1603</name>
</gene>
<evidence type="ECO:0000256" key="4">
    <source>
        <dbReference type="ARBA" id="ARBA00004752"/>
    </source>
</evidence>
<evidence type="ECO:0000256" key="3">
    <source>
        <dbReference type="ARBA" id="ARBA00004496"/>
    </source>
</evidence>
<organism evidence="28 29">
    <name type="scientific">Thermobaculum terrenum (strain ATCC BAA-798 / CCMEE 7001 / YNP1)</name>
    <dbReference type="NCBI Taxonomy" id="525904"/>
    <lineage>
        <taxon>Bacteria</taxon>
        <taxon>Bacillati</taxon>
        <taxon>Chloroflexota</taxon>
        <taxon>Chloroflexia</taxon>
        <taxon>Candidatus Thermobaculales</taxon>
        <taxon>Candidatus Thermobaculaceae</taxon>
        <taxon>Thermobaculum</taxon>
    </lineage>
</organism>
<dbReference type="PROSITE" id="PS00844">
    <property type="entry name" value="DALA_DALA_LIGASE_2"/>
    <property type="match status" value="1"/>
</dbReference>
<keyword evidence="29" id="KW-1185">Reference proteome</keyword>
<comment type="similarity">
    <text evidence="5 22">Belongs to the D-alanine--D-alanine ligase family.</text>
</comment>
<dbReference type="NCBIfam" id="NF002526">
    <property type="entry name" value="PRK01966.1-2"/>
    <property type="match status" value="1"/>
</dbReference>
<evidence type="ECO:0000256" key="11">
    <source>
        <dbReference type="ARBA" id="ARBA00022840"/>
    </source>
</evidence>
<dbReference type="NCBIfam" id="NF002528">
    <property type="entry name" value="PRK01966.1-4"/>
    <property type="match status" value="1"/>
</dbReference>
<dbReference type="InterPro" id="IPR005905">
    <property type="entry name" value="D_ala_D_ala"/>
</dbReference>
<dbReference type="PANTHER" id="PTHR23132:SF25">
    <property type="entry name" value="D-ALANINE--D-ALANINE LIGASE A"/>
    <property type="match status" value="1"/>
</dbReference>
<evidence type="ECO:0000256" key="13">
    <source>
        <dbReference type="ARBA" id="ARBA00022960"/>
    </source>
</evidence>
<dbReference type="STRING" id="525904.Tter_1603"/>
<dbReference type="InterPro" id="IPR013815">
    <property type="entry name" value="ATP_grasp_subdomain_1"/>
</dbReference>
<evidence type="ECO:0000256" key="24">
    <source>
        <dbReference type="PIRSR" id="PIRSR039102-2"/>
    </source>
</evidence>
<evidence type="ECO:0000256" key="9">
    <source>
        <dbReference type="ARBA" id="ARBA00022723"/>
    </source>
</evidence>
<dbReference type="AlphaFoldDB" id="D1CCJ4"/>
<dbReference type="GO" id="GO:0005829">
    <property type="term" value="C:cytosol"/>
    <property type="evidence" value="ECO:0007669"/>
    <property type="project" value="TreeGrafter"/>
</dbReference>
<dbReference type="UniPathway" id="UPA00219"/>
<feature type="binding site" evidence="25">
    <location>
        <position position="311"/>
    </location>
    <ligand>
        <name>Mg(2+)</name>
        <dbReference type="ChEBI" id="CHEBI:18420"/>
        <label>2</label>
    </ligand>
</feature>
<dbReference type="eggNOG" id="COG1181">
    <property type="taxonomic scope" value="Bacteria"/>
</dbReference>
<keyword evidence="10 24" id="KW-0547">Nucleotide-binding</keyword>
<evidence type="ECO:0000256" key="18">
    <source>
        <dbReference type="ARBA" id="ARBA00060592"/>
    </source>
</evidence>
<evidence type="ECO:0000256" key="16">
    <source>
        <dbReference type="ARBA" id="ARBA00023316"/>
    </source>
</evidence>
<dbReference type="InterPro" id="IPR011127">
    <property type="entry name" value="Dala_Dala_lig_N"/>
</dbReference>
<comment type="cofactor">
    <cofactor evidence="1">
        <name>Mn(2+)</name>
        <dbReference type="ChEBI" id="CHEBI:29035"/>
    </cofactor>
</comment>
<keyword evidence="7 22" id="KW-0963">Cytoplasm</keyword>
<feature type="binding site" evidence="24">
    <location>
        <begin position="178"/>
        <end position="180"/>
    </location>
    <ligand>
        <name>ATP</name>
        <dbReference type="ChEBI" id="CHEBI:30616"/>
    </ligand>
</feature>
<dbReference type="HAMAP" id="MF_00047">
    <property type="entry name" value="Dala_Dala_lig"/>
    <property type="match status" value="1"/>
</dbReference>
<dbReference type="GO" id="GO:0008716">
    <property type="term" value="F:D-alanine-D-alanine ligase activity"/>
    <property type="evidence" value="ECO:0007669"/>
    <property type="project" value="UniProtKB-UniRule"/>
</dbReference>
<dbReference type="NCBIfam" id="TIGR01205">
    <property type="entry name" value="D_ala_D_alaTIGR"/>
    <property type="match status" value="1"/>
</dbReference>
<feature type="active site" evidence="23">
    <location>
        <position position="16"/>
    </location>
</feature>
<keyword evidence="15 25" id="KW-0464">Manganese</keyword>
<evidence type="ECO:0000256" key="19">
    <source>
        <dbReference type="ARBA" id="ARBA00068427"/>
    </source>
</evidence>
<dbReference type="NCBIfam" id="NF002378">
    <property type="entry name" value="PRK01372.1"/>
    <property type="match status" value="1"/>
</dbReference>
<dbReference type="EC" id="6.3.2.4" evidence="6 22"/>
<evidence type="ECO:0000256" key="25">
    <source>
        <dbReference type="PIRSR" id="PIRSR039102-3"/>
    </source>
</evidence>
<evidence type="ECO:0000256" key="21">
    <source>
        <dbReference type="ARBA" id="ARBA00077154"/>
    </source>
</evidence>
<feature type="binding site" evidence="25">
    <location>
        <position position="296"/>
    </location>
    <ligand>
        <name>Mg(2+)</name>
        <dbReference type="ChEBI" id="CHEBI:18420"/>
        <label>1</label>
    </ligand>
</feature>
<evidence type="ECO:0000256" key="22">
    <source>
        <dbReference type="HAMAP-Rule" id="MF_00047"/>
    </source>
</evidence>
<sequence>MKRYRLLLLFGGRSAEHDVSVASAISMMKALKDSDIDILPCGITREGTWKVGEEAVKMLASSALFAGDSDVRDIVPVDSQPRSVPEALSAVDVVFPLLHGPYGEDGTVQGFLELVNVPYVGSGVLGSSLSMDKIAMKKMFESEGLPITRYLGILRSDWLSDPEGIISKIESELEYPVFVKPANLGSSIGITKAKDRSSLLQALELASKYDRRLIVEQGVEARELECAVLGNDYPRASVVGEILPGDEFYTFEAKYISESSKTIIPADIPPSVSDEIRDYAVRAFKAVDAAGLARVDFFLTSENKVLVNEINTIPGFTPISMYPKLWEASGLSYPDLVRKLLDLAMERHADKQHRVIPLWEAS</sequence>
<feature type="active site" evidence="23">
    <location>
        <position position="186"/>
    </location>
</feature>
<comment type="function">
    <text evidence="2 22">Cell wall formation.</text>
</comment>
<evidence type="ECO:0000256" key="7">
    <source>
        <dbReference type="ARBA" id="ARBA00022490"/>
    </source>
</evidence>
<dbReference type="FunFam" id="3.30.470.20:FF:000008">
    <property type="entry name" value="D-alanine--D-alanine ligase"/>
    <property type="match status" value="1"/>
</dbReference>
<evidence type="ECO:0000256" key="23">
    <source>
        <dbReference type="PIRSR" id="PIRSR039102-1"/>
    </source>
</evidence>
<comment type="pathway">
    <text evidence="18">Glycan biosynthesis.</text>
</comment>
<evidence type="ECO:0000256" key="12">
    <source>
        <dbReference type="ARBA" id="ARBA00022842"/>
    </source>
</evidence>
<dbReference type="SUPFAM" id="SSF52440">
    <property type="entry name" value="PreATP-grasp domain"/>
    <property type="match status" value="1"/>
</dbReference>
<protein>
    <recommendedName>
        <fullName evidence="19 22">D-alanine--D-alanine ligase</fullName>
        <ecNumber evidence="6 22">6.3.2.4</ecNumber>
    </recommendedName>
    <alternativeName>
        <fullName evidence="21 22">D-Ala-D-Ala ligase</fullName>
    </alternativeName>
    <alternativeName>
        <fullName evidence="20 22">D-alanylalanine synthetase</fullName>
    </alternativeName>
</protein>
<proteinExistence type="inferred from homology"/>
<evidence type="ECO:0000256" key="15">
    <source>
        <dbReference type="ARBA" id="ARBA00023211"/>
    </source>
</evidence>
<feature type="binding site" evidence="24">
    <location>
        <position position="133"/>
    </location>
    <ligand>
        <name>ATP</name>
        <dbReference type="ChEBI" id="CHEBI:30616"/>
    </ligand>
</feature>
<dbReference type="GO" id="GO:0009252">
    <property type="term" value="P:peptidoglycan biosynthetic process"/>
    <property type="evidence" value="ECO:0007669"/>
    <property type="project" value="UniProtKB-UniRule"/>
</dbReference>
<dbReference type="FunFam" id="3.30.1490.20:FF:000007">
    <property type="entry name" value="D-alanine--D-alanine ligase"/>
    <property type="match status" value="1"/>
</dbReference>
<evidence type="ECO:0000313" key="28">
    <source>
        <dbReference type="EMBL" id="ACZ42509.1"/>
    </source>
</evidence>
<dbReference type="GO" id="GO:0046872">
    <property type="term" value="F:metal ion binding"/>
    <property type="evidence" value="ECO:0007669"/>
    <property type="project" value="UniProtKB-KW"/>
</dbReference>
<dbReference type="KEGG" id="ttr:Tter_1603"/>
<feature type="binding site" evidence="24">
    <location>
        <begin position="186"/>
        <end position="187"/>
    </location>
    <ligand>
        <name>ATP</name>
        <dbReference type="ChEBI" id="CHEBI:30616"/>
    </ligand>
</feature>
<dbReference type="GO" id="GO:0071555">
    <property type="term" value="P:cell wall organization"/>
    <property type="evidence" value="ECO:0007669"/>
    <property type="project" value="UniProtKB-KW"/>
</dbReference>
<keyword evidence="16 22" id="KW-0961">Cell wall biogenesis/degradation</keyword>
<evidence type="ECO:0000256" key="14">
    <source>
        <dbReference type="ARBA" id="ARBA00022984"/>
    </source>
</evidence>
<keyword evidence="11 26" id="KW-0067">ATP-binding</keyword>
<evidence type="ECO:0000256" key="1">
    <source>
        <dbReference type="ARBA" id="ARBA00001936"/>
    </source>
</evidence>
<keyword evidence="9 25" id="KW-0479">Metal-binding</keyword>
<feature type="active site" evidence="23">
    <location>
        <position position="320"/>
    </location>
</feature>
<dbReference type="PANTHER" id="PTHR23132">
    <property type="entry name" value="D-ALANINE--D-ALANINE LIGASE"/>
    <property type="match status" value="1"/>
</dbReference>
<evidence type="ECO:0000256" key="26">
    <source>
        <dbReference type="PROSITE-ProRule" id="PRU00409"/>
    </source>
</evidence>
<evidence type="ECO:0000256" key="10">
    <source>
        <dbReference type="ARBA" id="ARBA00022741"/>
    </source>
</evidence>
<dbReference type="RefSeq" id="WP_012875543.1">
    <property type="nucleotide sequence ID" value="NC_013525.1"/>
</dbReference>
<evidence type="ECO:0000259" key="27">
    <source>
        <dbReference type="PROSITE" id="PS50975"/>
    </source>
</evidence>
<feature type="binding site" evidence="25">
    <location>
        <position position="309"/>
    </location>
    <ligand>
        <name>Mg(2+)</name>
        <dbReference type="ChEBI" id="CHEBI:18420"/>
        <label>1</label>
    </ligand>
</feature>
<name>D1CCJ4_THET1</name>
<evidence type="ECO:0000256" key="8">
    <source>
        <dbReference type="ARBA" id="ARBA00022598"/>
    </source>
</evidence>
<dbReference type="Pfam" id="PF07478">
    <property type="entry name" value="Dala_Dala_lig_C"/>
    <property type="match status" value="1"/>
</dbReference>
<dbReference type="InterPro" id="IPR011095">
    <property type="entry name" value="Dala_Dala_lig_C"/>
</dbReference>
<dbReference type="Gene3D" id="3.30.1490.20">
    <property type="entry name" value="ATP-grasp fold, A domain"/>
    <property type="match status" value="1"/>
</dbReference>
<comment type="catalytic activity">
    <reaction evidence="17 22">
        <text>2 D-alanine + ATP = D-alanyl-D-alanine + ADP + phosphate + H(+)</text>
        <dbReference type="Rhea" id="RHEA:11224"/>
        <dbReference type="ChEBI" id="CHEBI:15378"/>
        <dbReference type="ChEBI" id="CHEBI:30616"/>
        <dbReference type="ChEBI" id="CHEBI:43474"/>
        <dbReference type="ChEBI" id="CHEBI:57416"/>
        <dbReference type="ChEBI" id="CHEBI:57822"/>
        <dbReference type="ChEBI" id="CHEBI:456216"/>
        <dbReference type="EC" id="6.3.2.4"/>
    </reaction>
</comment>
<evidence type="ECO:0000256" key="5">
    <source>
        <dbReference type="ARBA" id="ARBA00010871"/>
    </source>
</evidence>
<keyword evidence="14 22" id="KW-0573">Peptidoglycan synthesis</keyword>
<dbReference type="PIRSF" id="PIRSF039102">
    <property type="entry name" value="Ddl/VanB"/>
    <property type="match status" value="1"/>
</dbReference>
<feature type="binding site" evidence="24">
    <location>
        <begin position="216"/>
        <end position="223"/>
    </location>
    <ligand>
        <name>ATP</name>
        <dbReference type="ChEBI" id="CHEBI:30616"/>
    </ligand>
</feature>
<accession>D1CCJ4</accession>
<dbReference type="PROSITE" id="PS50975">
    <property type="entry name" value="ATP_GRASP"/>
    <property type="match status" value="1"/>
</dbReference>
<dbReference type="SUPFAM" id="SSF56059">
    <property type="entry name" value="Glutathione synthetase ATP-binding domain-like"/>
    <property type="match status" value="1"/>
</dbReference>
<dbReference type="GO" id="GO:0005524">
    <property type="term" value="F:ATP binding"/>
    <property type="evidence" value="ECO:0007669"/>
    <property type="project" value="UniProtKB-UniRule"/>
</dbReference>
<dbReference type="Proteomes" id="UP000000323">
    <property type="component" value="Chromosome 1"/>
</dbReference>
<comment type="subcellular location">
    <subcellularLocation>
        <location evidence="3 22">Cytoplasm</location>
    </subcellularLocation>
</comment>
<dbReference type="InterPro" id="IPR000291">
    <property type="entry name" value="D-Ala_lig_Van_CS"/>
</dbReference>
<feature type="domain" description="ATP-grasp" evidence="27">
    <location>
        <begin position="137"/>
        <end position="342"/>
    </location>
</feature>
<comment type="pathway">
    <text evidence="4 22">Cell wall biogenesis; peptidoglycan biosynthesis.</text>
</comment>
<dbReference type="Gene3D" id="3.30.470.20">
    <property type="entry name" value="ATP-grasp fold, B domain"/>
    <property type="match status" value="1"/>
</dbReference>
<feature type="binding site" evidence="24">
    <location>
        <begin position="308"/>
        <end position="309"/>
    </location>
    <ligand>
        <name>ATP</name>
        <dbReference type="ChEBI" id="CHEBI:30616"/>
    </ligand>
</feature>
<dbReference type="Pfam" id="PF01820">
    <property type="entry name" value="Dala_Dala_lig_N"/>
    <property type="match status" value="1"/>
</dbReference>